<keyword evidence="1" id="KW-1133">Transmembrane helix</keyword>
<organism evidence="2 3">
    <name type="scientific">Agromyces neolithicus</name>
    <dbReference type="NCBI Taxonomy" id="269420"/>
    <lineage>
        <taxon>Bacteria</taxon>
        <taxon>Bacillati</taxon>
        <taxon>Actinomycetota</taxon>
        <taxon>Actinomycetes</taxon>
        <taxon>Micrococcales</taxon>
        <taxon>Microbacteriaceae</taxon>
        <taxon>Agromyces</taxon>
    </lineage>
</organism>
<gene>
    <name evidence="2" type="ORF">GCM10009749_14960</name>
</gene>
<comment type="caution">
    <text evidence="2">The sequence shown here is derived from an EMBL/GenBank/DDBJ whole genome shotgun (WGS) entry which is preliminary data.</text>
</comment>
<proteinExistence type="predicted"/>
<protein>
    <recommendedName>
        <fullName evidence="4">DUF1707 domain-containing protein</fullName>
    </recommendedName>
</protein>
<name>A0ABN2M2Z9_9MICO</name>
<evidence type="ECO:0000313" key="2">
    <source>
        <dbReference type="EMBL" id="GAA1807591.1"/>
    </source>
</evidence>
<accession>A0ABN2M2Z9</accession>
<evidence type="ECO:0000313" key="3">
    <source>
        <dbReference type="Proteomes" id="UP001500002"/>
    </source>
</evidence>
<evidence type="ECO:0000256" key="1">
    <source>
        <dbReference type="SAM" id="Phobius"/>
    </source>
</evidence>
<feature type="transmembrane region" description="Helical" evidence="1">
    <location>
        <begin position="85"/>
        <end position="105"/>
    </location>
</feature>
<dbReference type="EMBL" id="BAAANJ010000004">
    <property type="protein sequence ID" value="GAA1807591.1"/>
    <property type="molecule type" value="Genomic_DNA"/>
</dbReference>
<keyword evidence="3" id="KW-1185">Reference proteome</keyword>
<sequence length="277" mass="30077">MRTEADDPLERRRDTLRRIVYGTPDPSEAVIGELVAVEAELVAREAIVDRERAAHASIGLPRAGDPESGSGDDAVRTGRIRMPRWVLVGSLAVALMAAMPVLGSLRDAMSPPRGLEVFERLPPAYERGLARKVVETAGLQSTSPEALRSLGRVLGHEFWAYREEGRVCLLSRREFWFAWVEECVAVDHFATSGLGRVIQAGELTDRVRSTLDISYGEAVIVNWRASSIELEWSIVPGSGYGSDREPAGGPSFGVGDVPPMTYGEWSSSRIADDGGGS</sequence>
<keyword evidence="1" id="KW-0812">Transmembrane</keyword>
<dbReference type="RefSeq" id="WP_344295028.1">
    <property type="nucleotide sequence ID" value="NZ_BAAANJ010000004.1"/>
</dbReference>
<dbReference type="Proteomes" id="UP001500002">
    <property type="component" value="Unassembled WGS sequence"/>
</dbReference>
<reference evidence="2 3" key="1">
    <citation type="journal article" date="2019" name="Int. J. Syst. Evol. Microbiol.">
        <title>The Global Catalogue of Microorganisms (GCM) 10K type strain sequencing project: providing services to taxonomists for standard genome sequencing and annotation.</title>
        <authorList>
            <consortium name="The Broad Institute Genomics Platform"/>
            <consortium name="The Broad Institute Genome Sequencing Center for Infectious Disease"/>
            <person name="Wu L."/>
            <person name="Ma J."/>
        </authorList>
    </citation>
    <scope>NUCLEOTIDE SEQUENCE [LARGE SCALE GENOMIC DNA]</scope>
    <source>
        <strain evidence="2 3">JCM 14322</strain>
    </source>
</reference>
<keyword evidence="1" id="KW-0472">Membrane</keyword>
<evidence type="ECO:0008006" key="4">
    <source>
        <dbReference type="Google" id="ProtNLM"/>
    </source>
</evidence>